<feature type="compositionally biased region" description="Low complexity" evidence="3">
    <location>
        <begin position="10"/>
        <end position="24"/>
    </location>
</feature>
<dbReference type="PRINTS" id="PR00153">
    <property type="entry name" value="CSAPPISMRASE"/>
</dbReference>
<dbReference type="InterPro" id="IPR002130">
    <property type="entry name" value="Cyclophilin-type_PPIase_dom"/>
</dbReference>
<evidence type="ECO:0000259" key="4">
    <source>
        <dbReference type="PROSITE" id="PS50072"/>
    </source>
</evidence>
<dbReference type="CDD" id="cd00317">
    <property type="entry name" value="cyclophilin"/>
    <property type="match status" value="1"/>
</dbReference>
<comment type="catalytic activity">
    <reaction evidence="2">
        <text>[protein]-peptidylproline (omega=180) = [protein]-peptidylproline (omega=0)</text>
        <dbReference type="Rhea" id="RHEA:16237"/>
        <dbReference type="Rhea" id="RHEA-COMP:10747"/>
        <dbReference type="Rhea" id="RHEA-COMP:10748"/>
        <dbReference type="ChEBI" id="CHEBI:83833"/>
        <dbReference type="ChEBI" id="CHEBI:83834"/>
        <dbReference type="EC" id="5.2.1.8"/>
    </reaction>
</comment>
<comment type="similarity">
    <text evidence="2">Belongs to the cyclophilin-type PPIase family.</text>
</comment>
<sequence length="264" mass="27397">MRSFPRRNRTATATAAAVTAGTTAAPHRRRWLPLAAASALVLGLGTTAAADTSGGAGSESLAPAPHAASAHARATAADNPCGFVASVPADRFKGIPAFDAKKAARPFSVRLHTSQGTVTFQALTAAAPCTTFSFRFLAQHGFYDRTHCHRLTTQRIYVLQCGDPTGTGSGAPGYSFNDENLTGATYPAGTVAMANAGPNTNGSQFFFVWKDTKLSPAYTPFGRVTAGMDVLLKIAAGGEDDQNGPGDGFPTLPVDIHRAQIVSN</sequence>
<dbReference type="InterPro" id="IPR006311">
    <property type="entry name" value="TAT_signal"/>
</dbReference>
<evidence type="ECO:0000256" key="2">
    <source>
        <dbReference type="RuleBase" id="RU363019"/>
    </source>
</evidence>
<dbReference type="eggNOG" id="COG0652">
    <property type="taxonomic scope" value="Bacteria"/>
</dbReference>
<reference evidence="6" key="1">
    <citation type="submission" date="2016-10" db="EMBL/GenBank/DDBJ databases">
        <authorList>
            <person name="Varghese N."/>
        </authorList>
    </citation>
    <scope>NUCLEOTIDE SEQUENCE [LARGE SCALE GENOMIC DNA]</scope>
    <source>
        <strain evidence="6">DSM 45096 / BCRC 16803 / CGMCC 4.1857 / CIP 109030 / JCM 12277 / KCTC 19219 / NBRC 100920 / 33214</strain>
    </source>
</reference>
<dbReference type="Gene3D" id="2.40.100.10">
    <property type="entry name" value="Cyclophilin-like"/>
    <property type="match status" value="1"/>
</dbReference>
<dbReference type="PANTHER" id="PTHR45625">
    <property type="entry name" value="PEPTIDYL-PROLYL CIS-TRANS ISOMERASE-RELATED"/>
    <property type="match status" value="1"/>
</dbReference>
<dbReference type="PROSITE" id="PS50072">
    <property type="entry name" value="CSA_PPIASE_2"/>
    <property type="match status" value="1"/>
</dbReference>
<dbReference type="EC" id="5.2.1.8" evidence="2"/>
<dbReference type="STRING" id="235985.SAMN05414137_12871"/>
<dbReference type="PROSITE" id="PS51318">
    <property type="entry name" value="TAT"/>
    <property type="match status" value="1"/>
</dbReference>
<evidence type="ECO:0000256" key="3">
    <source>
        <dbReference type="SAM" id="MobiDB-lite"/>
    </source>
</evidence>
<dbReference type="Pfam" id="PF00160">
    <property type="entry name" value="Pro_isomerase"/>
    <property type="match status" value="1"/>
</dbReference>
<keyword evidence="2 5" id="KW-0413">Isomerase</keyword>
<dbReference type="OrthoDB" id="5507614at2"/>
<feature type="region of interest" description="Disordered" evidence="3">
    <location>
        <begin position="1"/>
        <end position="24"/>
    </location>
</feature>
<comment type="function">
    <text evidence="1 2">PPIases accelerate the folding of proteins. It catalyzes the cis-trans isomerization of proline imidic peptide bonds in oligopeptides.</text>
</comment>
<evidence type="ECO:0000256" key="1">
    <source>
        <dbReference type="ARBA" id="ARBA00002388"/>
    </source>
</evidence>
<organism evidence="5 6">
    <name type="scientific">Streptacidiphilus jiangxiensis</name>
    <dbReference type="NCBI Taxonomy" id="235985"/>
    <lineage>
        <taxon>Bacteria</taxon>
        <taxon>Bacillati</taxon>
        <taxon>Actinomycetota</taxon>
        <taxon>Actinomycetes</taxon>
        <taxon>Kitasatosporales</taxon>
        <taxon>Streptomycetaceae</taxon>
        <taxon>Streptacidiphilus</taxon>
    </lineage>
</organism>
<protein>
    <recommendedName>
        <fullName evidence="2">Peptidyl-prolyl cis-trans isomerase</fullName>
        <shortName evidence="2">PPIase</shortName>
        <ecNumber evidence="2">5.2.1.8</ecNumber>
    </recommendedName>
</protein>
<gene>
    <name evidence="5" type="ORF">SAMN05414137_12871</name>
</gene>
<evidence type="ECO:0000313" key="5">
    <source>
        <dbReference type="EMBL" id="SEM44819.1"/>
    </source>
</evidence>
<dbReference type="AlphaFoldDB" id="A0A1H7YI63"/>
<dbReference type="InterPro" id="IPR029000">
    <property type="entry name" value="Cyclophilin-like_dom_sf"/>
</dbReference>
<evidence type="ECO:0000313" key="6">
    <source>
        <dbReference type="Proteomes" id="UP000183015"/>
    </source>
</evidence>
<dbReference type="Proteomes" id="UP000183015">
    <property type="component" value="Unassembled WGS sequence"/>
</dbReference>
<dbReference type="GO" id="GO:0003755">
    <property type="term" value="F:peptidyl-prolyl cis-trans isomerase activity"/>
    <property type="evidence" value="ECO:0007669"/>
    <property type="project" value="UniProtKB-UniRule"/>
</dbReference>
<keyword evidence="2" id="KW-0697">Rotamase</keyword>
<feature type="domain" description="PPIase cyclophilin-type" evidence="4">
    <location>
        <begin position="112"/>
        <end position="261"/>
    </location>
</feature>
<proteinExistence type="inferred from homology"/>
<accession>A0A1H7YI63</accession>
<dbReference type="EMBL" id="FOAZ01000028">
    <property type="protein sequence ID" value="SEM44819.1"/>
    <property type="molecule type" value="Genomic_DNA"/>
</dbReference>
<dbReference type="InterPro" id="IPR044666">
    <property type="entry name" value="Cyclophilin_A-like"/>
</dbReference>
<keyword evidence="6" id="KW-1185">Reference proteome</keyword>
<dbReference type="PANTHER" id="PTHR45625:SF3">
    <property type="entry name" value="PEPTIDYL-PROLYL CIS-TRANS ISOMERASE B-RELATED"/>
    <property type="match status" value="1"/>
</dbReference>
<dbReference type="SUPFAM" id="SSF50891">
    <property type="entry name" value="Cyclophilin-like"/>
    <property type="match status" value="1"/>
</dbReference>
<name>A0A1H7YI63_STRJI</name>